<dbReference type="InterPro" id="IPR011011">
    <property type="entry name" value="Znf_FYVE_PHD"/>
</dbReference>
<keyword evidence="5" id="KW-1185">Reference proteome</keyword>
<keyword evidence="2" id="KW-0812">Transmembrane</keyword>
<keyword evidence="2" id="KW-0472">Membrane</keyword>
<feature type="compositionally biased region" description="Basic residues" evidence="1">
    <location>
        <begin position="583"/>
        <end position="593"/>
    </location>
</feature>
<dbReference type="AlphaFoldDB" id="A0AAV1KY24"/>
<dbReference type="InterPro" id="IPR002219">
    <property type="entry name" value="PKC_DAG/PE"/>
</dbReference>
<dbReference type="InterPro" id="IPR050863">
    <property type="entry name" value="CenT-Element_Derived"/>
</dbReference>
<feature type="region of interest" description="Disordered" evidence="1">
    <location>
        <begin position="560"/>
        <end position="611"/>
    </location>
</feature>
<dbReference type="Proteomes" id="UP001314205">
    <property type="component" value="Unassembled WGS sequence"/>
</dbReference>
<dbReference type="GO" id="GO:0005634">
    <property type="term" value="C:nucleus"/>
    <property type="evidence" value="ECO:0007669"/>
    <property type="project" value="TreeGrafter"/>
</dbReference>
<dbReference type="PROSITE" id="PS50081">
    <property type="entry name" value="ZF_DAG_PE_2"/>
    <property type="match status" value="1"/>
</dbReference>
<organism evidence="4 5">
    <name type="scientific">Parnassius mnemosyne</name>
    <name type="common">clouded apollo</name>
    <dbReference type="NCBI Taxonomy" id="213953"/>
    <lineage>
        <taxon>Eukaryota</taxon>
        <taxon>Metazoa</taxon>
        <taxon>Ecdysozoa</taxon>
        <taxon>Arthropoda</taxon>
        <taxon>Hexapoda</taxon>
        <taxon>Insecta</taxon>
        <taxon>Pterygota</taxon>
        <taxon>Neoptera</taxon>
        <taxon>Endopterygota</taxon>
        <taxon>Lepidoptera</taxon>
        <taxon>Glossata</taxon>
        <taxon>Ditrysia</taxon>
        <taxon>Papilionoidea</taxon>
        <taxon>Papilionidae</taxon>
        <taxon>Parnassiinae</taxon>
        <taxon>Parnassini</taxon>
        <taxon>Parnassius</taxon>
        <taxon>Driopa</taxon>
    </lineage>
</organism>
<keyword evidence="2" id="KW-1133">Transmembrane helix</keyword>
<dbReference type="GO" id="GO:0003677">
    <property type="term" value="F:DNA binding"/>
    <property type="evidence" value="ECO:0007669"/>
    <property type="project" value="TreeGrafter"/>
</dbReference>
<feature type="region of interest" description="Disordered" evidence="1">
    <location>
        <begin position="508"/>
        <end position="530"/>
    </location>
</feature>
<dbReference type="SUPFAM" id="SSF57903">
    <property type="entry name" value="FYVE/PHD zinc finger"/>
    <property type="match status" value="1"/>
</dbReference>
<feature type="domain" description="Phorbol-ester/DAG-type" evidence="3">
    <location>
        <begin position="595"/>
        <end position="655"/>
    </location>
</feature>
<evidence type="ECO:0000256" key="2">
    <source>
        <dbReference type="SAM" id="Phobius"/>
    </source>
</evidence>
<comment type="caution">
    <text evidence="4">The sequence shown here is derived from an EMBL/GenBank/DDBJ whole genome shotgun (WGS) entry which is preliminary data.</text>
</comment>
<feature type="compositionally biased region" description="Basic and acidic residues" evidence="1">
    <location>
        <begin position="594"/>
        <end position="605"/>
    </location>
</feature>
<protein>
    <recommendedName>
        <fullName evidence="3">Phorbol-ester/DAG-type domain-containing protein</fullName>
    </recommendedName>
</protein>
<evidence type="ECO:0000313" key="4">
    <source>
        <dbReference type="EMBL" id="CAK1587564.1"/>
    </source>
</evidence>
<evidence type="ECO:0000256" key="1">
    <source>
        <dbReference type="SAM" id="MobiDB-lite"/>
    </source>
</evidence>
<proteinExistence type="predicted"/>
<dbReference type="EMBL" id="CAVLGL010000082">
    <property type="protein sequence ID" value="CAK1587564.1"/>
    <property type="molecule type" value="Genomic_DNA"/>
</dbReference>
<dbReference type="InterPro" id="IPR036397">
    <property type="entry name" value="RNaseH_sf"/>
</dbReference>
<feature type="compositionally biased region" description="Basic and acidic residues" evidence="1">
    <location>
        <begin position="519"/>
        <end position="530"/>
    </location>
</feature>
<name>A0AAV1KY24_9NEOP</name>
<dbReference type="Pfam" id="PF03184">
    <property type="entry name" value="DDE_1"/>
    <property type="match status" value="1"/>
</dbReference>
<dbReference type="Gene3D" id="3.30.420.10">
    <property type="entry name" value="Ribonuclease H-like superfamily/Ribonuclease H"/>
    <property type="match status" value="1"/>
</dbReference>
<feature type="transmembrane region" description="Helical" evidence="2">
    <location>
        <begin position="228"/>
        <end position="248"/>
    </location>
</feature>
<reference evidence="4 5" key="1">
    <citation type="submission" date="2023-11" db="EMBL/GenBank/DDBJ databases">
        <authorList>
            <person name="Hedman E."/>
            <person name="Englund M."/>
            <person name="Stromberg M."/>
            <person name="Nyberg Akerstrom W."/>
            <person name="Nylinder S."/>
            <person name="Jareborg N."/>
            <person name="Kallberg Y."/>
            <person name="Kronander E."/>
        </authorList>
    </citation>
    <scope>NUCLEOTIDE SEQUENCE [LARGE SCALE GENOMIC DNA]</scope>
</reference>
<dbReference type="PANTHER" id="PTHR19303">
    <property type="entry name" value="TRANSPOSON"/>
    <property type="match status" value="1"/>
</dbReference>
<dbReference type="InterPro" id="IPR004875">
    <property type="entry name" value="DDE_SF_endonuclease_dom"/>
</dbReference>
<dbReference type="PANTHER" id="PTHR19303:SF71">
    <property type="entry name" value="ZINC FINGER PHD-TYPE DOMAIN-CONTAINING PROTEIN"/>
    <property type="match status" value="1"/>
</dbReference>
<accession>A0AAV1KY24</accession>
<evidence type="ECO:0000259" key="3">
    <source>
        <dbReference type="PROSITE" id="PS50081"/>
    </source>
</evidence>
<feature type="compositionally biased region" description="Basic residues" evidence="1">
    <location>
        <begin position="561"/>
        <end position="574"/>
    </location>
</feature>
<gene>
    <name evidence="4" type="ORF">PARMNEM_LOCUS8342</name>
</gene>
<evidence type="ECO:0000313" key="5">
    <source>
        <dbReference type="Proteomes" id="UP001314205"/>
    </source>
</evidence>
<sequence length="664" mass="75193">MRTYKRKTDRGNTPKDVFDRACQQVIYDKKSINSTAKEFSIPYKTLQRHVVKMKKILESNPELTRSQLTLESTGYTKNRQVFSDEEELSLENYLKRAADIYYGFTPYETRKFAYEFAKKNKKSIPDSWNKKLIAGEDWLGSFMKRHPSLSIRCPQATSLSRATSFNKNNVNLFFDNLKIVYQRLNLSPGDIWNVDETGLTTVHVPNRVIACRGIKNLGKMTSAERGTLVTVAVAISALGNMVPPFFVFPRVHYKEHFIRGGTVGSDGDANPSGWMKEDNFKKFSKHFVKYVKPSKEKPVLLLLDNHDSHLSIEVLDYFKENGVTVLSFPPHCSHKLQPLDRTIYGPLKRYFNKACDNWLASHPGKTITIYDIPELVKTSLPLAATIDNIQSGFRVTGISPLNENVFPDSEFSGSYVTDRPTPDFPISALPTASVTNSAALLTSQARPSHDPGNDTDAAFLISDEFDMPISTLHTSCEMPCILDAISGTNEDKGFKTPEKSPVTQARSLNMPSTSFNLPEEIRPFPKAGPRLENKKNIRKRKSTIYTDTPEKENLMELKIKQQSRKTLTKKSKKPKIMEEKFKGASKGKGKGKKAFHETNKRNNDEDKSDEDDTFCLECTESYSLSIPGEEWIQCTTCKLWAHAKCTNGNILFYECKNCTSDFED</sequence>